<dbReference type="VEuPathDB" id="AmoebaDB:EIN_391380"/>
<reference evidence="2 3" key="1">
    <citation type="submission" date="2012-10" db="EMBL/GenBank/DDBJ databases">
        <authorList>
            <person name="Zafar N."/>
            <person name="Inman J."/>
            <person name="Hall N."/>
            <person name="Lorenzi H."/>
            <person name="Caler E."/>
        </authorList>
    </citation>
    <scope>NUCLEOTIDE SEQUENCE [LARGE SCALE GENOMIC DNA]</scope>
    <source>
        <strain evidence="2 3">IP1</strain>
    </source>
</reference>
<gene>
    <name evidence="2" type="ORF">EIN_391380</name>
</gene>
<evidence type="ECO:0000313" key="3">
    <source>
        <dbReference type="Proteomes" id="UP000014680"/>
    </source>
</evidence>
<dbReference type="RefSeq" id="XP_004256254.1">
    <property type="nucleotide sequence ID" value="XM_004256206.1"/>
</dbReference>
<dbReference type="OMA" id="HDNDPFK"/>
<dbReference type="KEGG" id="eiv:EIN_391380"/>
<dbReference type="Proteomes" id="UP000014680">
    <property type="component" value="Unassembled WGS sequence"/>
</dbReference>
<protein>
    <submittedName>
        <fullName evidence="2">Uncharacterized protein</fullName>
    </submittedName>
</protein>
<evidence type="ECO:0000313" key="2">
    <source>
        <dbReference type="EMBL" id="ELP89483.1"/>
    </source>
</evidence>
<proteinExistence type="predicted"/>
<keyword evidence="3" id="KW-1185">Reference proteome</keyword>
<organism evidence="2 3">
    <name type="scientific">Entamoeba invadens IP1</name>
    <dbReference type="NCBI Taxonomy" id="370355"/>
    <lineage>
        <taxon>Eukaryota</taxon>
        <taxon>Amoebozoa</taxon>
        <taxon>Evosea</taxon>
        <taxon>Archamoebae</taxon>
        <taxon>Mastigamoebida</taxon>
        <taxon>Entamoebidae</taxon>
        <taxon>Entamoeba</taxon>
    </lineage>
</organism>
<dbReference type="GeneID" id="14888414"/>
<dbReference type="AlphaFoldDB" id="A0A0A1U8R6"/>
<sequence length="707" mass="81168">MAKNTTNELYLKYAKEYTPEKYKELIEKSKEKYLSQLQRHDLKHSLIVTQTEKALIVTAAYVDDSFDVYTKFVCYEAINGRDTNDVLRDIQTKFGIEPKSTFLLVIDDVTEKPQKRYPSVKKQITPYSTINTIYSMVKNSVTENNRAGQKIDWSRTESGFGDFCSYIFKAAQLKNDFGLVAKLSDANKDEEIAGTVKHAIEKILDLQKVNALTKAIFLHPYAKEMLLKKTVLELLRNDFAAIPHEEMDAYLNIEVKKIENWTDWWKIRQSSFYHLSQEARKYTTLDQFRLSFIYRLYADGISKDHINLSIDAISYALLKYELRNINAPERIKYVPEEPVLRKEIKVIGTNHLPLNKVQQLSKTQEVHQPKVLSVSEQLDLQEKRKSNVLKESTKPTKSANALKNKTPQKLLKKTPPKTIPNITDSILKPSKIHAPSIKANTQVVQKTVLSNTLNQPNNTFETPKHPTLINTNPPQQMVNCMTPIITTNTAGQLPQNEITQQNTLTNDIHLVQKAPITPTVITPVAPQTVHVQPPVTPRNQMCFNNVCTPLNTHQQTLYSNTQFTTDNSDSSITTVDKFNQPAQGILSEILDLNETESEDHSFQFNEKEVKRIEAYKPEPFQYQDDVPPKYPDSFEDRPTIYRSSNRVKELGVYQNRLGRVNKYLTSHPNDLAYQLIKRNVVNKIKMLQNSHNICDLTYADDDVICID</sequence>
<evidence type="ECO:0000256" key="1">
    <source>
        <dbReference type="SAM" id="MobiDB-lite"/>
    </source>
</evidence>
<dbReference type="EMBL" id="KB206629">
    <property type="protein sequence ID" value="ELP89483.1"/>
    <property type="molecule type" value="Genomic_DNA"/>
</dbReference>
<feature type="region of interest" description="Disordered" evidence="1">
    <location>
        <begin position="384"/>
        <end position="404"/>
    </location>
</feature>
<name>A0A0A1U8R6_ENTIV</name>
<accession>A0A0A1U8R6</accession>